<dbReference type="InterPro" id="IPR036259">
    <property type="entry name" value="MFS_trans_sf"/>
</dbReference>
<evidence type="ECO:0000256" key="4">
    <source>
        <dbReference type="ARBA" id="ARBA00022597"/>
    </source>
</evidence>
<dbReference type="FunFam" id="3.40.50.300:FF:001329">
    <property type="entry name" value="Small GTP-binding protein, putative"/>
    <property type="match status" value="1"/>
</dbReference>
<dbReference type="Proteomes" id="UP001153709">
    <property type="component" value="Chromosome 8"/>
</dbReference>
<dbReference type="SUPFAM" id="SSF103473">
    <property type="entry name" value="MFS general substrate transporter"/>
    <property type="match status" value="1"/>
</dbReference>
<feature type="transmembrane region" description="Helical" evidence="8">
    <location>
        <begin position="509"/>
        <end position="529"/>
    </location>
</feature>
<dbReference type="PROSITE" id="PS51419">
    <property type="entry name" value="RAB"/>
    <property type="match status" value="1"/>
</dbReference>
<organism evidence="10 11">
    <name type="scientific">Diabrotica balteata</name>
    <name type="common">Banded cucumber beetle</name>
    <dbReference type="NCBI Taxonomy" id="107213"/>
    <lineage>
        <taxon>Eukaryota</taxon>
        <taxon>Metazoa</taxon>
        <taxon>Ecdysozoa</taxon>
        <taxon>Arthropoda</taxon>
        <taxon>Hexapoda</taxon>
        <taxon>Insecta</taxon>
        <taxon>Pterygota</taxon>
        <taxon>Neoptera</taxon>
        <taxon>Endopterygota</taxon>
        <taxon>Coleoptera</taxon>
        <taxon>Polyphaga</taxon>
        <taxon>Cucujiformia</taxon>
        <taxon>Chrysomeloidea</taxon>
        <taxon>Chrysomelidae</taxon>
        <taxon>Galerucinae</taxon>
        <taxon>Diabroticina</taxon>
        <taxon>Diabroticites</taxon>
        <taxon>Diabrotica</taxon>
    </lineage>
</organism>
<feature type="transmembrane region" description="Helical" evidence="8">
    <location>
        <begin position="473"/>
        <end position="497"/>
    </location>
</feature>
<keyword evidence="3" id="KW-1003">Cell membrane</keyword>
<feature type="transmembrane region" description="Helical" evidence="8">
    <location>
        <begin position="408"/>
        <end position="432"/>
    </location>
</feature>
<keyword evidence="5 8" id="KW-0812">Transmembrane</keyword>
<dbReference type="InterPro" id="IPR050549">
    <property type="entry name" value="MFS_Trehalose_Transporter"/>
</dbReference>
<evidence type="ECO:0000313" key="11">
    <source>
        <dbReference type="Proteomes" id="UP001153709"/>
    </source>
</evidence>
<dbReference type="GO" id="GO:0005886">
    <property type="term" value="C:plasma membrane"/>
    <property type="evidence" value="ECO:0007669"/>
    <property type="project" value="UniProtKB-SubCell"/>
</dbReference>
<dbReference type="PROSITE" id="PS00217">
    <property type="entry name" value="SUGAR_TRANSPORT_2"/>
    <property type="match status" value="1"/>
</dbReference>
<dbReference type="SMART" id="SM00175">
    <property type="entry name" value="RAB"/>
    <property type="match status" value="1"/>
</dbReference>
<dbReference type="InterPro" id="IPR005829">
    <property type="entry name" value="Sugar_transporter_CS"/>
</dbReference>
<dbReference type="SMART" id="SM00173">
    <property type="entry name" value="RAS"/>
    <property type="match status" value="1"/>
</dbReference>
<dbReference type="InterPro" id="IPR001806">
    <property type="entry name" value="Small_GTPase"/>
</dbReference>
<dbReference type="SMART" id="SM00174">
    <property type="entry name" value="RHO"/>
    <property type="match status" value="1"/>
</dbReference>
<evidence type="ECO:0000259" key="9">
    <source>
        <dbReference type="PROSITE" id="PS50850"/>
    </source>
</evidence>
<keyword evidence="11" id="KW-1185">Reference proteome</keyword>
<feature type="transmembrane region" description="Helical" evidence="8">
    <location>
        <begin position="208"/>
        <end position="226"/>
    </location>
</feature>
<feature type="transmembrane region" description="Helical" evidence="8">
    <location>
        <begin position="180"/>
        <end position="201"/>
    </location>
</feature>
<evidence type="ECO:0000313" key="10">
    <source>
        <dbReference type="EMBL" id="CAG9838641.1"/>
    </source>
</evidence>
<dbReference type="InterPro" id="IPR020846">
    <property type="entry name" value="MFS_dom"/>
</dbReference>
<name>A0A9N9T9F7_DIABA</name>
<dbReference type="InterPro" id="IPR027417">
    <property type="entry name" value="P-loop_NTPase"/>
</dbReference>
<comment type="subcellular location">
    <subcellularLocation>
        <location evidence="1">Cell membrane</location>
        <topology evidence="1">Multi-pass membrane protein</topology>
    </subcellularLocation>
</comment>
<dbReference type="InterPro" id="IPR005225">
    <property type="entry name" value="Small_GTP-bd"/>
</dbReference>
<dbReference type="Pfam" id="PF00071">
    <property type="entry name" value="Ras"/>
    <property type="match status" value="1"/>
</dbReference>
<gene>
    <name evidence="10" type="ORF">DIABBA_LOCUS11496</name>
</gene>
<evidence type="ECO:0000256" key="8">
    <source>
        <dbReference type="SAM" id="Phobius"/>
    </source>
</evidence>
<dbReference type="PRINTS" id="PR00449">
    <property type="entry name" value="RASTRNSFRMNG"/>
</dbReference>
<keyword evidence="2" id="KW-0813">Transport</keyword>
<dbReference type="PROSITE" id="PS50850">
    <property type="entry name" value="MFS"/>
    <property type="match status" value="1"/>
</dbReference>
<dbReference type="GO" id="GO:0005525">
    <property type="term" value="F:GTP binding"/>
    <property type="evidence" value="ECO:0007669"/>
    <property type="project" value="InterPro"/>
</dbReference>
<dbReference type="NCBIfam" id="TIGR00231">
    <property type="entry name" value="small_GTP"/>
    <property type="match status" value="1"/>
</dbReference>
<reference evidence="10" key="1">
    <citation type="submission" date="2022-01" db="EMBL/GenBank/DDBJ databases">
        <authorList>
            <person name="King R."/>
        </authorList>
    </citation>
    <scope>NUCLEOTIDE SEQUENCE</scope>
</reference>
<feature type="domain" description="Major facilitator superfamily (MFS) profile" evidence="9">
    <location>
        <begin position="109"/>
        <end position="564"/>
    </location>
</feature>
<dbReference type="OrthoDB" id="28034at2759"/>
<evidence type="ECO:0000256" key="6">
    <source>
        <dbReference type="ARBA" id="ARBA00022989"/>
    </source>
</evidence>
<evidence type="ECO:0000256" key="5">
    <source>
        <dbReference type="ARBA" id="ARBA00022692"/>
    </source>
</evidence>
<dbReference type="GO" id="GO:0003924">
    <property type="term" value="F:GTPase activity"/>
    <property type="evidence" value="ECO:0007669"/>
    <property type="project" value="InterPro"/>
</dbReference>
<keyword evidence="7 8" id="KW-0472">Membrane</keyword>
<accession>A0A9N9T9F7</accession>
<dbReference type="PANTHER" id="PTHR48021">
    <property type="match status" value="1"/>
</dbReference>
<evidence type="ECO:0000256" key="2">
    <source>
        <dbReference type="ARBA" id="ARBA00022448"/>
    </source>
</evidence>
<feature type="transmembrane region" description="Helical" evidence="8">
    <location>
        <begin position="265"/>
        <end position="288"/>
    </location>
</feature>
<dbReference type="PANTHER" id="PTHR48021:SF47">
    <property type="entry name" value="GH17672P"/>
    <property type="match status" value="1"/>
</dbReference>
<keyword evidence="4" id="KW-0762">Sugar transport</keyword>
<proteinExistence type="predicted"/>
<dbReference type="SUPFAM" id="SSF52540">
    <property type="entry name" value="P-loop containing nucleoside triphosphate hydrolases"/>
    <property type="match status" value="1"/>
</dbReference>
<dbReference type="AlphaFoldDB" id="A0A9N9T9F7"/>
<dbReference type="Pfam" id="PF00083">
    <property type="entry name" value="Sugar_tr"/>
    <property type="match status" value="1"/>
</dbReference>
<dbReference type="PROSITE" id="PS00216">
    <property type="entry name" value="SUGAR_TRANSPORT_1"/>
    <property type="match status" value="1"/>
</dbReference>
<feature type="transmembrane region" description="Helical" evidence="8">
    <location>
        <begin position="439"/>
        <end position="461"/>
    </location>
</feature>
<dbReference type="CDD" id="cd00154">
    <property type="entry name" value="Rab"/>
    <property type="match status" value="1"/>
</dbReference>
<feature type="transmembrane region" description="Helical" evidence="8">
    <location>
        <begin position="294"/>
        <end position="312"/>
    </location>
</feature>
<dbReference type="Gene3D" id="3.40.50.300">
    <property type="entry name" value="P-loop containing nucleotide triphosphate hydrolases"/>
    <property type="match status" value="1"/>
</dbReference>
<feature type="transmembrane region" description="Helical" evidence="8">
    <location>
        <begin position="535"/>
        <end position="557"/>
    </location>
</feature>
<sequence length="581" mass="63917">MASIRVPEQKVILCGEYGVGKSSIFRRYTNNTFVTATDRKSTLGLDHCSKLFHVCDRDLKLQLWDTGGMERVASITSSYYKFAEAAILVFSFDNPASFHVLSQHLLDIVTYAENAKIFLCGNKCDLIDDPPQITDAEIEAFCLSACTVFTWSSPALVKLASNDTDINPLETPITDFEESWIASAAALGLIFGSMLAGLCAGKLGRKKTVILFGVLDLISFILIAHAKQVNLFYIARFIAGLSGGCAVSVIPSYVAEISDDANRGFFNSILSIMGAVSSLCNFAIAPLISIKAFAYFFIGVLTLFFITFVPFVPETPYHFLEHQNSFKAEKALLKLRKSVDVRDELDYLRELVSKNKNKTGSWRDIFESKAARNGLCICCILLIFQQFMGSNFFGFYMQTILEASGNIIPSHIASIIVGVIQVCICVVSSLLIDRLGRKILLITSSLGAGISMLGVGVFFAFKTHGYNVDSFYWLPTLCMVISVGCFNMGYGPIPWTICGELFSTDVKALCVSIASFIGFTVSFIIVALFPHITAMLGFSTPLIFFGVLALLSNFYLVKFVPETKGKSFEEIQFILKEGQTS</sequence>
<evidence type="ECO:0000256" key="7">
    <source>
        <dbReference type="ARBA" id="ARBA00023136"/>
    </source>
</evidence>
<feature type="transmembrane region" description="Helical" evidence="8">
    <location>
        <begin position="232"/>
        <end position="253"/>
    </location>
</feature>
<keyword evidence="6 8" id="KW-1133">Transmembrane helix</keyword>
<evidence type="ECO:0000256" key="1">
    <source>
        <dbReference type="ARBA" id="ARBA00004651"/>
    </source>
</evidence>
<dbReference type="Gene3D" id="1.20.1250.20">
    <property type="entry name" value="MFS general substrate transporter like domains"/>
    <property type="match status" value="1"/>
</dbReference>
<feature type="transmembrane region" description="Helical" evidence="8">
    <location>
        <begin position="370"/>
        <end position="388"/>
    </location>
</feature>
<protein>
    <recommendedName>
        <fullName evidence="9">Major facilitator superfamily (MFS) profile domain-containing protein</fullName>
    </recommendedName>
</protein>
<dbReference type="GO" id="GO:0022857">
    <property type="term" value="F:transmembrane transporter activity"/>
    <property type="evidence" value="ECO:0007669"/>
    <property type="project" value="InterPro"/>
</dbReference>
<evidence type="ECO:0000256" key="3">
    <source>
        <dbReference type="ARBA" id="ARBA00022475"/>
    </source>
</evidence>
<dbReference type="FunFam" id="1.20.1250.20:FF:000218">
    <property type="entry name" value="facilitated trehalose transporter Tret1"/>
    <property type="match status" value="1"/>
</dbReference>
<dbReference type="EMBL" id="OU898283">
    <property type="protein sequence ID" value="CAG9838641.1"/>
    <property type="molecule type" value="Genomic_DNA"/>
</dbReference>
<dbReference type="InterPro" id="IPR005828">
    <property type="entry name" value="MFS_sugar_transport-like"/>
</dbReference>